<dbReference type="PANTHER" id="PTHR43639:SF1">
    <property type="entry name" value="SHORT-CHAIN DEHYDROGENASE_REDUCTASE FAMILY PROTEIN"/>
    <property type="match status" value="1"/>
</dbReference>
<comment type="similarity">
    <text evidence="1">Belongs to the short-chain dehydrogenases/reductases (SDR) family.</text>
</comment>
<dbReference type="EMBL" id="QGMZ01000058">
    <property type="protein sequence ID" value="PWR69623.1"/>
    <property type="molecule type" value="Genomic_DNA"/>
</dbReference>
<organism evidence="3 4">
    <name type="scientific">Methanospirillum stamsii</name>
    <dbReference type="NCBI Taxonomy" id="1277351"/>
    <lineage>
        <taxon>Archaea</taxon>
        <taxon>Methanobacteriati</taxon>
        <taxon>Methanobacteriota</taxon>
        <taxon>Stenosarchaea group</taxon>
        <taxon>Methanomicrobia</taxon>
        <taxon>Methanomicrobiales</taxon>
        <taxon>Methanospirillaceae</taxon>
        <taxon>Methanospirillum</taxon>
    </lineage>
</organism>
<gene>
    <name evidence="3" type="ORF">DLD82_17270</name>
</gene>
<evidence type="ECO:0000313" key="4">
    <source>
        <dbReference type="Proteomes" id="UP000245934"/>
    </source>
</evidence>
<comment type="caution">
    <text evidence="3">The sequence shown here is derived from an EMBL/GenBank/DDBJ whole genome shotgun (WGS) entry which is preliminary data.</text>
</comment>
<dbReference type="CDD" id="cd05233">
    <property type="entry name" value="SDR_c"/>
    <property type="match status" value="1"/>
</dbReference>
<evidence type="ECO:0000256" key="1">
    <source>
        <dbReference type="ARBA" id="ARBA00006484"/>
    </source>
</evidence>
<dbReference type="Gene3D" id="3.40.50.720">
    <property type="entry name" value="NAD(P)-binding Rossmann-like Domain"/>
    <property type="match status" value="1"/>
</dbReference>
<dbReference type="OrthoDB" id="24596at2157"/>
<reference evidence="3 4" key="1">
    <citation type="submission" date="2018-05" db="EMBL/GenBank/DDBJ databases">
        <title>Draft genome of Methanospirillum stamsii Pt1.</title>
        <authorList>
            <person name="Dueholm M.S."/>
            <person name="Nielsen P.H."/>
            <person name="Bakmann L.F."/>
            <person name="Otzen D.E."/>
        </authorList>
    </citation>
    <scope>NUCLEOTIDE SEQUENCE [LARGE SCALE GENOMIC DNA]</scope>
    <source>
        <strain evidence="3 4">Pt1</strain>
    </source>
</reference>
<dbReference type="PRINTS" id="PR00081">
    <property type="entry name" value="GDHRDH"/>
</dbReference>
<sequence length="241" mass="26579">MNSILVTGDSKGLGAEIVRVLLSEEKYLVVGISRSKNSTIEDLENKFPSTYVHVNFDLGNPDEIKNLYLKDIKKYGQFVGLVNNAAIAYDDIVTNARVLPLETMFRINVYAPIIFTKYIIRDMLLNKKQGSFVHISSICAHTGYKGLSMYSATKGAIESFSRTVAREWGGMGIRSNCIAPGFIETGMSDTLTNEQKDRIFRRTSLKCATNPLDVAQLAAYLLSDKSKCITGAVLPVDCGTI</sequence>
<dbReference type="AlphaFoldDB" id="A0A2V2N334"/>
<evidence type="ECO:0000256" key="2">
    <source>
        <dbReference type="ARBA" id="ARBA00023002"/>
    </source>
</evidence>
<dbReference type="InterPro" id="IPR020904">
    <property type="entry name" value="Sc_DH/Rdtase_CS"/>
</dbReference>
<evidence type="ECO:0000313" key="3">
    <source>
        <dbReference type="EMBL" id="PWR69623.1"/>
    </source>
</evidence>
<dbReference type="GO" id="GO:0016491">
    <property type="term" value="F:oxidoreductase activity"/>
    <property type="evidence" value="ECO:0007669"/>
    <property type="project" value="UniProtKB-KW"/>
</dbReference>
<protein>
    <submittedName>
        <fullName evidence="3">3-oxoacyl-ACP reductase</fullName>
    </submittedName>
</protein>
<dbReference type="Pfam" id="PF13561">
    <property type="entry name" value="adh_short_C2"/>
    <property type="match status" value="1"/>
</dbReference>
<dbReference type="RefSeq" id="WP_109942382.1">
    <property type="nucleotide sequence ID" value="NZ_CP176366.1"/>
</dbReference>
<dbReference type="PANTHER" id="PTHR43639">
    <property type="entry name" value="OXIDOREDUCTASE, SHORT-CHAIN DEHYDROGENASE/REDUCTASE FAMILY (AFU_ORTHOLOGUE AFUA_5G02870)"/>
    <property type="match status" value="1"/>
</dbReference>
<name>A0A2V2N334_9EURY</name>
<dbReference type="GeneID" id="97609327"/>
<keyword evidence="4" id="KW-1185">Reference proteome</keyword>
<dbReference type="InterPro" id="IPR036291">
    <property type="entry name" value="NAD(P)-bd_dom_sf"/>
</dbReference>
<proteinExistence type="inferred from homology"/>
<dbReference type="SUPFAM" id="SSF51735">
    <property type="entry name" value="NAD(P)-binding Rossmann-fold domains"/>
    <property type="match status" value="1"/>
</dbReference>
<dbReference type="PRINTS" id="PR00080">
    <property type="entry name" value="SDRFAMILY"/>
</dbReference>
<accession>A0A2V2N334</accession>
<dbReference type="InterPro" id="IPR002347">
    <property type="entry name" value="SDR_fam"/>
</dbReference>
<keyword evidence="2" id="KW-0560">Oxidoreductase</keyword>
<dbReference type="PROSITE" id="PS00061">
    <property type="entry name" value="ADH_SHORT"/>
    <property type="match status" value="1"/>
</dbReference>
<dbReference type="Proteomes" id="UP000245934">
    <property type="component" value="Unassembled WGS sequence"/>
</dbReference>